<dbReference type="InterPro" id="IPR036291">
    <property type="entry name" value="NAD(P)-bd_dom_sf"/>
</dbReference>
<dbReference type="EMBL" id="FBWC01000031">
    <property type="protein sequence ID" value="CUX64398.1"/>
    <property type="molecule type" value="Genomic_DNA"/>
</dbReference>
<proteinExistence type="inferred from homology"/>
<dbReference type="PANTHER" id="PTHR11645:SF0">
    <property type="entry name" value="PYRROLINE-5-CARBOXYLATE REDUCTASE 3"/>
    <property type="match status" value="1"/>
</dbReference>
<organism evidence="4 5">
    <name type="scientific">Agrobacterium tumefaciens str. Kerr 14</name>
    <dbReference type="NCBI Taxonomy" id="1183424"/>
    <lineage>
        <taxon>Bacteria</taxon>
        <taxon>Pseudomonadati</taxon>
        <taxon>Pseudomonadota</taxon>
        <taxon>Alphaproteobacteria</taxon>
        <taxon>Hyphomicrobiales</taxon>
        <taxon>Rhizobiaceae</taxon>
        <taxon>Rhizobium/Agrobacterium group</taxon>
        <taxon>Agrobacterium</taxon>
        <taxon>Agrobacterium tumefaciens complex</taxon>
    </lineage>
</organism>
<evidence type="ECO:0000259" key="3">
    <source>
        <dbReference type="Pfam" id="PF03807"/>
    </source>
</evidence>
<dbReference type="Gene3D" id="3.40.50.720">
    <property type="entry name" value="NAD(P)-binding Rossmann-like Domain"/>
    <property type="match status" value="1"/>
</dbReference>
<dbReference type="SUPFAM" id="SSF51735">
    <property type="entry name" value="NAD(P)-binding Rossmann-fold domains"/>
    <property type="match status" value="1"/>
</dbReference>
<keyword evidence="2" id="KW-0560">Oxidoreductase</keyword>
<evidence type="ECO:0000256" key="1">
    <source>
        <dbReference type="ARBA" id="ARBA00005525"/>
    </source>
</evidence>
<reference evidence="4 5" key="1">
    <citation type="submission" date="2016-01" db="EMBL/GenBank/DDBJ databases">
        <authorList>
            <person name="Oliw E.H."/>
        </authorList>
    </citation>
    <scope>NUCLEOTIDE SEQUENCE [LARGE SCALE GENOMIC DNA]</scope>
    <source>
        <strain evidence="4 5">Kerr 14</strain>
    </source>
</reference>
<evidence type="ECO:0000256" key="2">
    <source>
        <dbReference type="ARBA" id="ARBA00023002"/>
    </source>
</evidence>
<evidence type="ECO:0000313" key="5">
    <source>
        <dbReference type="Proteomes" id="UP000191897"/>
    </source>
</evidence>
<dbReference type="Proteomes" id="UP000191897">
    <property type="component" value="Unassembled WGS sequence"/>
</dbReference>
<dbReference type="Pfam" id="PF03807">
    <property type="entry name" value="F420_oxidored"/>
    <property type="match status" value="1"/>
</dbReference>
<accession>A0A1S7S8L7</accession>
<dbReference type="GO" id="GO:0004735">
    <property type="term" value="F:pyrroline-5-carboxylate reductase activity"/>
    <property type="evidence" value="ECO:0007669"/>
    <property type="project" value="TreeGrafter"/>
</dbReference>
<gene>
    <name evidence="4" type="ORF">AGR4C_Lc90225</name>
</gene>
<sequence length="151" mass="16232">MVDIGRIGIVGGAGWLGTAIAKALVRSGTVSADRLICSFRRSKPVEPLDCRWTQENRALVDNSDIVILSVRPQDWSAVDIDAAGKLVVSVMAGVTVDNITERTGSTRVSRALPNAAAEIGLPIRPSSLHRPKQGMRRLSARCFAVAVKWTL</sequence>
<protein>
    <submittedName>
        <fullName evidence="4">Pyrroline-5-carboxylate reductase protein</fullName>
    </submittedName>
</protein>
<dbReference type="PANTHER" id="PTHR11645">
    <property type="entry name" value="PYRROLINE-5-CARBOXYLATE REDUCTASE"/>
    <property type="match status" value="1"/>
</dbReference>
<comment type="similarity">
    <text evidence="1">Belongs to the pyrroline-5-carboxylate reductase family.</text>
</comment>
<evidence type="ECO:0000313" key="4">
    <source>
        <dbReference type="EMBL" id="CUX64398.1"/>
    </source>
</evidence>
<name>A0A1S7S8L7_AGRTU</name>
<dbReference type="GO" id="GO:0055129">
    <property type="term" value="P:L-proline biosynthetic process"/>
    <property type="evidence" value="ECO:0007669"/>
    <property type="project" value="TreeGrafter"/>
</dbReference>
<dbReference type="AlphaFoldDB" id="A0A1S7S8L7"/>
<feature type="domain" description="Pyrroline-5-carboxylate reductase catalytic N-terminal" evidence="3">
    <location>
        <begin position="6"/>
        <end position="93"/>
    </location>
</feature>
<dbReference type="InterPro" id="IPR028939">
    <property type="entry name" value="P5C_Rdtase_cat_N"/>
</dbReference>